<evidence type="ECO:0000256" key="11">
    <source>
        <dbReference type="ARBA" id="ARBA00022825"/>
    </source>
</evidence>
<evidence type="ECO:0000256" key="15">
    <source>
        <dbReference type="ARBA" id="ARBA00023136"/>
    </source>
</evidence>
<evidence type="ECO:0000256" key="6">
    <source>
        <dbReference type="ARBA" id="ARBA00016929"/>
    </source>
</evidence>
<gene>
    <name evidence="20" type="ORF">HHI36_020512</name>
</gene>
<accession>A0ABD2NAV9</accession>
<evidence type="ECO:0000256" key="9">
    <source>
        <dbReference type="ARBA" id="ARBA00022703"/>
    </source>
</evidence>
<keyword evidence="21" id="KW-1185">Reference proteome</keyword>
<keyword evidence="10" id="KW-0378">Hydrolase</keyword>
<keyword evidence="9" id="KW-0053">Apoptosis</keyword>
<dbReference type="PANTHER" id="PTHR22939">
    <property type="entry name" value="SERINE PROTEASE FAMILY S1C HTRA-RELATED"/>
    <property type="match status" value="1"/>
</dbReference>
<dbReference type="Pfam" id="PF13180">
    <property type="entry name" value="PDZ_2"/>
    <property type="match status" value="1"/>
</dbReference>
<dbReference type="PROSITE" id="PS50106">
    <property type="entry name" value="PDZ"/>
    <property type="match status" value="1"/>
</dbReference>
<comment type="subcellular location">
    <subcellularLocation>
        <location evidence="3">Mitochondrion intermembrane space</location>
        <topology evidence="3">Single-pass membrane protein</topology>
    </subcellularLocation>
    <subcellularLocation>
        <location evidence="2">Mitochondrion membrane</location>
        <topology evidence="2">Single-pass membrane protein</topology>
    </subcellularLocation>
</comment>
<dbReference type="InterPro" id="IPR001478">
    <property type="entry name" value="PDZ"/>
</dbReference>
<dbReference type="InterPro" id="IPR001940">
    <property type="entry name" value="Peptidase_S1C"/>
</dbReference>
<keyword evidence="7" id="KW-0645">Protease</keyword>
<dbReference type="GO" id="GO:0007005">
    <property type="term" value="P:mitochondrion organization"/>
    <property type="evidence" value="ECO:0007669"/>
    <property type="project" value="UniProtKB-ARBA"/>
</dbReference>
<evidence type="ECO:0000256" key="10">
    <source>
        <dbReference type="ARBA" id="ARBA00022801"/>
    </source>
</evidence>
<dbReference type="Pfam" id="PF13365">
    <property type="entry name" value="Trypsin_2"/>
    <property type="match status" value="1"/>
</dbReference>
<evidence type="ECO:0000256" key="5">
    <source>
        <dbReference type="ARBA" id="ARBA00013033"/>
    </source>
</evidence>
<evidence type="ECO:0000313" key="21">
    <source>
        <dbReference type="Proteomes" id="UP001516400"/>
    </source>
</evidence>
<comment type="catalytic activity">
    <reaction evidence="1">
        <text>Cleavage of non-polar aliphatic amino-acids at the P1 position, with a preference for Val, Ile and Met. At the P2 and P3 positions, Arg is selected most strongly with a secondary preference for other hydrophilic residues.</text>
        <dbReference type="EC" id="3.4.21.108"/>
    </reaction>
</comment>
<evidence type="ECO:0000256" key="7">
    <source>
        <dbReference type="ARBA" id="ARBA00022670"/>
    </source>
</evidence>
<evidence type="ECO:0000256" key="8">
    <source>
        <dbReference type="ARBA" id="ARBA00022692"/>
    </source>
</evidence>
<dbReference type="PRINTS" id="PR00834">
    <property type="entry name" value="PROTEASES2C"/>
</dbReference>
<dbReference type="GO" id="GO:0008236">
    <property type="term" value="F:serine-type peptidase activity"/>
    <property type="evidence" value="ECO:0007669"/>
    <property type="project" value="UniProtKB-KW"/>
</dbReference>
<evidence type="ECO:0000313" key="20">
    <source>
        <dbReference type="EMBL" id="KAL3275767.1"/>
    </source>
</evidence>
<evidence type="ECO:0000256" key="17">
    <source>
        <dbReference type="ARBA" id="ARBA00029644"/>
    </source>
</evidence>
<dbReference type="SMART" id="SM00228">
    <property type="entry name" value="PDZ"/>
    <property type="match status" value="1"/>
</dbReference>
<evidence type="ECO:0000256" key="3">
    <source>
        <dbReference type="ARBA" id="ARBA00004375"/>
    </source>
</evidence>
<keyword evidence="8" id="KW-0812">Transmembrane</keyword>
<dbReference type="EC" id="3.4.21.108" evidence="5"/>
<evidence type="ECO:0000256" key="2">
    <source>
        <dbReference type="ARBA" id="ARBA00004304"/>
    </source>
</evidence>
<name>A0ABD2NAV9_9CUCU</name>
<evidence type="ECO:0000256" key="13">
    <source>
        <dbReference type="ARBA" id="ARBA00022989"/>
    </source>
</evidence>
<feature type="domain" description="PDZ" evidence="19">
    <location>
        <begin position="292"/>
        <end position="401"/>
    </location>
</feature>
<proteinExistence type="inferred from homology"/>
<keyword evidence="13" id="KW-1133">Transmembrane helix</keyword>
<dbReference type="Gene3D" id="2.30.42.10">
    <property type="match status" value="1"/>
</dbReference>
<protein>
    <recommendedName>
        <fullName evidence="6">Serine protease HTRA2, mitochondrial</fullName>
        <ecNumber evidence="5">3.4.21.108</ecNumber>
    </recommendedName>
    <alternativeName>
        <fullName evidence="17">High temperature requirement protein A2</fullName>
    </alternativeName>
</protein>
<dbReference type="InterPro" id="IPR009003">
    <property type="entry name" value="Peptidase_S1_PA"/>
</dbReference>
<evidence type="ECO:0000256" key="14">
    <source>
        <dbReference type="ARBA" id="ARBA00023128"/>
    </source>
</evidence>
<keyword evidence="12" id="KW-0809">Transit peptide</keyword>
<dbReference type="SUPFAM" id="SSF50494">
    <property type="entry name" value="Trypsin-like serine proteases"/>
    <property type="match status" value="1"/>
</dbReference>
<reference evidence="20 21" key="1">
    <citation type="journal article" date="2021" name="BMC Biol.">
        <title>Horizontally acquired antibacterial genes associated with adaptive radiation of ladybird beetles.</title>
        <authorList>
            <person name="Li H.S."/>
            <person name="Tang X.F."/>
            <person name="Huang Y.H."/>
            <person name="Xu Z.Y."/>
            <person name="Chen M.L."/>
            <person name="Du X.Y."/>
            <person name="Qiu B.Y."/>
            <person name="Chen P.T."/>
            <person name="Zhang W."/>
            <person name="Slipinski A."/>
            <person name="Escalona H.E."/>
            <person name="Waterhouse R.M."/>
            <person name="Zwick A."/>
            <person name="Pang H."/>
        </authorList>
    </citation>
    <scope>NUCLEOTIDE SEQUENCE [LARGE SCALE GENOMIC DNA]</scope>
    <source>
        <strain evidence="20">SYSU2018</strain>
    </source>
</reference>
<evidence type="ECO:0000256" key="1">
    <source>
        <dbReference type="ARBA" id="ARBA00001760"/>
    </source>
</evidence>
<comment type="similarity">
    <text evidence="4">Belongs to the peptidase S1C family.</text>
</comment>
<dbReference type="PANTHER" id="PTHR22939:SF129">
    <property type="entry name" value="SERINE PROTEASE HTRA2, MITOCHONDRIAL"/>
    <property type="match status" value="1"/>
</dbReference>
<evidence type="ECO:0000256" key="4">
    <source>
        <dbReference type="ARBA" id="ARBA00010541"/>
    </source>
</evidence>
<keyword evidence="14" id="KW-0496">Mitochondrion</keyword>
<dbReference type="EMBL" id="JABFTP020000083">
    <property type="protein sequence ID" value="KAL3275767.1"/>
    <property type="molecule type" value="Genomic_DNA"/>
</dbReference>
<dbReference type="SUPFAM" id="SSF50156">
    <property type="entry name" value="PDZ domain-like"/>
    <property type="match status" value="1"/>
</dbReference>
<dbReference type="GO" id="GO:0043065">
    <property type="term" value="P:positive regulation of apoptotic process"/>
    <property type="evidence" value="ECO:0007669"/>
    <property type="project" value="UniProtKB-ARBA"/>
</dbReference>
<dbReference type="GO" id="GO:0006508">
    <property type="term" value="P:proteolysis"/>
    <property type="evidence" value="ECO:0007669"/>
    <property type="project" value="UniProtKB-KW"/>
</dbReference>
<evidence type="ECO:0000256" key="18">
    <source>
        <dbReference type="ARBA" id="ARBA00035606"/>
    </source>
</evidence>
<keyword evidence="15" id="KW-0472">Membrane</keyword>
<sequence length="405" mass="44707">MSFFIKLGRYFRKNIQRSPTNCNIVQSVLIPRSHFAKEYQTPYEHFKYITLFLSGYCAYTYYNRKNIISIANADAKHLFNPGGRKNYNFLADVVEIVAPALVYIEIKDKRFDFFTGKPITISNGSGFIVESNGLIVTNAHVVTNRPNATVEVKLYDGRTYVGVVETVDMQSDLATVRIPEKNLPVMKLGNSSNLRPGEFVIALGSPLALSNTVTSGVVSSVHRGSQELGMLGKDMVYIQTDAAITFGNSGGPLVNLDGEAIGVNSMKVTPGISFAIPSNYVKEFLNKPKTSIISGNKMSKRRYMGITMVTLSPQIILELQLRNNQIPREIQSGVLIWKVIYGSPAHAAGLHPGDIVTHVEGTQITGANDIYKILENSSVKTLSMSVYRNGTVTELRVTPEDIDLR</sequence>
<dbReference type="GO" id="GO:0006915">
    <property type="term" value="P:apoptotic process"/>
    <property type="evidence" value="ECO:0007669"/>
    <property type="project" value="UniProtKB-KW"/>
</dbReference>
<dbReference type="GO" id="GO:0031966">
    <property type="term" value="C:mitochondrial membrane"/>
    <property type="evidence" value="ECO:0007669"/>
    <property type="project" value="UniProtKB-SubCell"/>
</dbReference>
<evidence type="ECO:0000256" key="12">
    <source>
        <dbReference type="ARBA" id="ARBA00022946"/>
    </source>
</evidence>
<comment type="function">
    <text evidence="18">Serine protease that shows proteolytic activity against a non-specific substrate beta-casein. Promotes or induces cell death either by direct binding to and inhibition of BIRC proteins (also called inhibitor of apoptosis proteins, IAPs), leading to an increase in caspase activity, or by a BIRC inhibition-independent, caspase-independent and serine protease activity-dependent mechanism. Can antagonize antiapoptotic activity of th/Diap1 by directly inducing the degradation of th/Diap1.</text>
</comment>
<dbReference type="GO" id="GO:0005758">
    <property type="term" value="C:mitochondrial intermembrane space"/>
    <property type="evidence" value="ECO:0007669"/>
    <property type="project" value="UniProtKB-SubCell"/>
</dbReference>
<keyword evidence="16" id="KW-0865">Zymogen</keyword>
<keyword evidence="11" id="KW-0720">Serine protease</keyword>
<dbReference type="Gene3D" id="2.40.10.120">
    <property type="match status" value="1"/>
</dbReference>
<dbReference type="AlphaFoldDB" id="A0ABD2NAV9"/>
<dbReference type="Proteomes" id="UP001516400">
    <property type="component" value="Unassembled WGS sequence"/>
</dbReference>
<dbReference type="FunFam" id="2.40.10.120:FF:000004">
    <property type="entry name" value="Serine protease HTRA2, mitochondrial"/>
    <property type="match status" value="1"/>
</dbReference>
<dbReference type="InterPro" id="IPR036034">
    <property type="entry name" value="PDZ_sf"/>
</dbReference>
<evidence type="ECO:0000256" key="16">
    <source>
        <dbReference type="ARBA" id="ARBA00023145"/>
    </source>
</evidence>
<organism evidence="20 21">
    <name type="scientific">Cryptolaemus montrouzieri</name>
    <dbReference type="NCBI Taxonomy" id="559131"/>
    <lineage>
        <taxon>Eukaryota</taxon>
        <taxon>Metazoa</taxon>
        <taxon>Ecdysozoa</taxon>
        <taxon>Arthropoda</taxon>
        <taxon>Hexapoda</taxon>
        <taxon>Insecta</taxon>
        <taxon>Pterygota</taxon>
        <taxon>Neoptera</taxon>
        <taxon>Endopterygota</taxon>
        <taxon>Coleoptera</taxon>
        <taxon>Polyphaga</taxon>
        <taxon>Cucujiformia</taxon>
        <taxon>Coccinelloidea</taxon>
        <taxon>Coccinellidae</taxon>
        <taxon>Scymninae</taxon>
        <taxon>Scymnini</taxon>
        <taxon>Cryptolaemus</taxon>
    </lineage>
</organism>
<comment type="caution">
    <text evidence="20">The sequence shown here is derived from an EMBL/GenBank/DDBJ whole genome shotgun (WGS) entry which is preliminary data.</text>
</comment>
<evidence type="ECO:0000259" key="19">
    <source>
        <dbReference type="PROSITE" id="PS50106"/>
    </source>
</evidence>